<evidence type="ECO:0000256" key="6">
    <source>
        <dbReference type="ARBA" id="ARBA00023136"/>
    </source>
</evidence>
<keyword evidence="6" id="KW-0472">Membrane</keyword>
<protein>
    <recommendedName>
        <fullName evidence="9">Glycosyl transferase family 92</fullName>
    </recommendedName>
</protein>
<evidence type="ECO:0000313" key="7">
    <source>
        <dbReference type="EMBL" id="GGH25697.1"/>
    </source>
</evidence>
<dbReference type="InterPro" id="IPR008166">
    <property type="entry name" value="Glyco_transf_92"/>
</dbReference>
<dbReference type="Pfam" id="PF01697">
    <property type="entry name" value="Glyco_transf_92"/>
    <property type="match status" value="1"/>
</dbReference>
<comment type="caution">
    <text evidence="7">The sequence shown here is derived from an EMBL/GenBank/DDBJ whole genome shotgun (WGS) entry which is preliminary data.</text>
</comment>
<keyword evidence="5" id="KW-1133">Transmembrane helix</keyword>
<gene>
    <name evidence="7" type="ORF">GCM10007423_10130</name>
</gene>
<evidence type="ECO:0000313" key="8">
    <source>
        <dbReference type="Proteomes" id="UP000600214"/>
    </source>
</evidence>
<name>A0ABQ1YIN8_9BACT</name>
<evidence type="ECO:0000256" key="4">
    <source>
        <dbReference type="ARBA" id="ARBA00022692"/>
    </source>
</evidence>
<dbReference type="SUPFAM" id="SSF53448">
    <property type="entry name" value="Nucleotide-diphospho-sugar transferases"/>
    <property type="match status" value="1"/>
</dbReference>
<reference evidence="8" key="1">
    <citation type="journal article" date="2019" name="Int. J. Syst. Evol. Microbiol.">
        <title>The Global Catalogue of Microorganisms (GCM) 10K type strain sequencing project: providing services to taxonomists for standard genome sequencing and annotation.</title>
        <authorList>
            <consortium name="The Broad Institute Genomics Platform"/>
            <consortium name="The Broad Institute Genome Sequencing Center for Infectious Disease"/>
            <person name="Wu L."/>
            <person name="Ma J."/>
        </authorList>
    </citation>
    <scope>NUCLEOTIDE SEQUENCE [LARGE SCALE GENOMIC DNA]</scope>
    <source>
        <strain evidence="8">CGMCC 1.15288</strain>
    </source>
</reference>
<evidence type="ECO:0000256" key="1">
    <source>
        <dbReference type="ARBA" id="ARBA00004167"/>
    </source>
</evidence>
<evidence type="ECO:0008006" key="9">
    <source>
        <dbReference type="Google" id="ProtNLM"/>
    </source>
</evidence>
<proteinExistence type="predicted"/>
<keyword evidence="4" id="KW-0812">Transmembrane</keyword>
<keyword evidence="3" id="KW-0808">Transferase</keyword>
<keyword evidence="8" id="KW-1185">Reference proteome</keyword>
<evidence type="ECO:0000256" key="5">
    <source>
        <dbReference type="ARBA" id="ARBA00022989"/>
    </source>
</evidence>
<dbReference type="PANTHER" id="PTHR21461:SF69">
    <property type="entry name" value="GLYCOSYLTRANSFERASE FAMILY 92 PROTEIN"/>
    <property type="match status" value="1"/>
</dbReference>
<dbReference type="Proteomes" id="UP000600214">
    <property type="component" value="Unassembled WGS sequence"/>
</dbReference>
<evidence type="ECO:0000256" key="3">
    <source>
        <dbReference type="ARBA" id="ARBA00022679"/>
    </source>
</evidence>
<dbReference type="PANTHER" id="PTHR21461">
    <property type="entry name" value="GLYCOSYLTRANSFERASE FAMILY 92 PROTEIN"/>
    <property type="match status" value="1"/>
</dbReference>
<sequence>MFTIKNLLSKFRGSNADQQADPEYYLSICCIVKDENDYLAEWLDYHRKIGAEHFYIYDNGSRKPVKEVINALGYGELVTVTNIPGQNMHVKAYQHCLDTFGYRSRWIGFIDMDEFIVPKNESASLSQLLEKYEDYGGLGVSWLIFGSNSHIDKPAGSQLENFTRRSEASFPPNRHIKSIVQPRHVQSAYKSHCFKFKRGFSCVNEHFEPIEEALADVSVDTIQLNHYYCRSLQEYRQKVERGISDTKRKRKLEEFHNHDNESNVVEDTTILEVLEKLKKAQNSGSGVNK</sequence>
<comment type="subcellular location">
    <subcellularLocation>
        <location evidence="1">Membrane</location>
        <topology evidence="1">Single-pass membrane protein</topology>
    </subcellularLocation>
</comment>
<dbReference type="EMBL" id="BMIA01000001">
    <property type="protein sequence ID" value="GGH25697.1"/>
    <property type="molecule type" value="Genomic_DNA"/>
</dbReference>
<evidence type="ECO:0000256" key="2">
    <source>
        <dbReference type="ARBA" id="ARBA00022676"/>
    </source>
</evidence>
<dbReference type="RefSeq" id="WP_188929271.1">
    <property type="nucleotide sequence ID" value="NZ_BMIA01000001.1"/>
</dbReference>
<dbReference type="InterPro" id="IPR029044">
    <property type="entry name" value="Nucleotide-diphossugar_trans"/>
</dbReference>
<keyword evidence="2" id="KW-0328">Glycosyltransferase</keyword>
<organism evidence="7 8">
    <name type="scientific">Dyadobacter endophyticus</name>
    <dbReference type="NCBI Taxonomy" id="1749036"/>
    <lineage>
        <taxon>Bacteria</taxon>
        <taxon>Pseudomonadati</taxon>
        <taxon>Bacteroidota</taxon>
        <taxon>Cytophagia</taxon>
        <taxon>Cytophagales</taxon>
        <taxon>Spirosomataceae</taxon>
        <taxon>Dyadobacter</taxon>
    </lineage>
</organism>
<accession>A0ABQ1YIN8</accession>